<evidence type="ECO:0000313" key="7">
    <source>
        <dbReference type="EMBL" id="CAG2200765.1"/>
    </source>
</evidence>
<gene>
    <name evidence="7" type="ORF">MEDL_15406</name>
</gene>
<dbReference type="OrthoDB" id="2122982at2759"/>
<feature type="domain" description="ZZ-type" evidence="6">
    <location>
        <begin position="210"/>
        <end position="262"/>
    </location>
</feature>
<dbReference type="PANTHER" id="PTHR24202">
    <property type="entry name" value="E3 UBIQUITIN-PROTEIN LIGASE MIB2"/>
    <property type="match status" value="1"/>
</dbReference>
<evidence type="ECO:0000259" key="6">
    <source>
        <dbReference type="PROSITE" id="PS50135"/>
    </source>
</evidence>
<dbReference type="InterPro" id="IPR043145">
    <property type="entry name" value="Znf_ZZ_sf"/>
</dbReference>
<sequence length="803" mass="91995">MQLGTIGRVNKSEKEVHVQWDKLEEKVNLHDLRLVAATEKRSNVVLISRTIIRSSTVSSMQKKIEQASRVVKKSWIPKEEMPLGTITIVKTLRREVNNSFLDREKEEGSRVVRIAWTSNEESYVGTIVKVNKTKQTARVRWDKQPEEKVKLCKLRLVGNNQTDKIEIGSRVVKKTQTTREEIPFGTIVNIHQSKKKSKFIGTSLKKRVKHSNVTCDECYTYPLRGIRWKCLHCDSYDLCTVCYMADEHNVSHIFSRILSEDSKGEEMPARFDVKLTGYAFALGIQENAEVSLRKNNRKEVAQLQIVRCYKIPSHVQMIQDSVTFTDINKIPSHLDMLQKFRHINRCYKIPSHLQTLQKFRHIHRCYKILSHLQMLKNCVTFTGDVLDEKVLPVIISIRNGGLNEDVLKSSPDVTILTLENGSIEQATEHMTNLKTPWTVRKSETLIAIKNAETTEEISAISEVQSNFGIQALICHVVIGDIKRAVSNSDVIGLIFLALLRKQLYSGAIQLVDTGFVSIRHILVGCQILQNASDDKKNEQIKRETSQRMKLYFTERATLITGFIYDASSSNVLVKNELGESVNHAGRLLVNHGYLEDAIKTENKAFLDNKTVTDILNTMWYGEKKSFFFSTFLCIDMIFPKSLHLDRSECIRTHPSMPNVVGLFIILALVHLLVMPVLMINITAPPLKWLYQKYNLPFMKAFIQMLGYLTFLVVYAFMLLFSSKTFTPLWYSDITIAAWMISLVLNETKQVSNDSCIVFPIFFIQISTDLFFTDNRFQDLVQVKVSGTNIHKTKPNNNTLRTTE</sequence>
<protein>
    <submittedName>
        <fullName evidence="7">MIB</fullName>
        <ecNumber evidence="7">2.3.2.27</ecNumber>
    </submittedName>
</protein>
<dbReference type="SUPFAM" id="SSF57850">
    <property type="entry name" value="RING/U-box"/>
    <property type="match status" value="1"/>
</dbReference>
<evidence type="ECO:0000256" key="5">
    <source>
        <dbReference type="SAM" id="Phobius"/>
    </source>
</evidence>
<accession>A0A8S3QY91</accession>
<dbReference type="Gene3D" id="3.30.60.90">
    <property type="match status" value="1"/>
</dbReference>
<keyword evidence="1" id="KW-0479">Metal-binding</keyword>
<dbReference type="SMART" id="SM00291">
    <property type="entry name" value="ZnF_ZZ"/>
    <property type="match status" value="1"/>
</dbReference>
<feature type="transmembrane region" description="Helical" evidence="5">
    <location>
        <begin position="659"/>
        <end position="679"/>
    </location>
</feature>
<dbReference type="GO" id="GO:0008270">
    <property type="term" value="F:zinc ion binding"/>
    <property type="evidence" value="ECO:0007669"/>
    <property type="project" value="UniProtKB-KW"/>
</dbReference>
<feature type="transmembrane region" description="Helical" evidence="5">
    <location>
        <begin position="700"/>
        <end position="721"/>
    </location>
</feature>
<dbReference type="PROSITE" id="PS01357">
    <property type="entry name" value="ZF_ZZ_1"/>
    <property type="match status" value="1"/>
</dbReference>
<dbReference type="PROSITE" id="PS50135">
    <property type="entry name" value="ZF_ZZ_2"/>
    <property type="match status" value="1"/>
</dbReference>
<keyword evidence="5" id="KW-1133">Transmembrane helix</keyword>
<dbReference type="GO" id="GO:0061630">
    <property type="term" value="F:ubiquitin protein ligase activity"/>
    <property type="evidence" value="ECO:0007669"/>
    <property type="project" value="UniProtKB-EC"/>
</dbReference>
<feature type="transmembrane region" description="Helical" evidence="5">
    <location>
        <begin position="727"/>
        <end position="744"/>
    </location>
</feature>
<proteinExistence type="predicted"/>
<dbReference type="GO" id="GO:0016567">
    <property type="term" value="P:protein ubiquitination"/>
    <property type="evidence" value="ECO:0007669"/>
    <property type="project" value="TreeGrafter"/>
</dbReference>
<keyword evidence="5" id="KW-0812">Transmembrane</keyword>
<evidence type="ECO:0000256" key="1">
    <source>
        <dbReference type="ARBA" id="ARBA00022723"/>
    </source>
</evidence>
<dbReference type="AlphaFoldDB" id="A0A8S3QY91"/>
<dbReference type="InterPro" id="IPR000433">
    <property type="entry name" value="Znf_ZZ"/>
</dbReference>
<keyword evidence="8" id="KW-1185">Reference proteome</keyword>
<reference evidence="7" key="1">
    <citation type="submission" date="2021-03" db="EMBL/GenBank/DDBJ databases">
        <authorList>
            <person name="Bekaert M."/>
        </authorList>
    </citation>
    <scope>NUCLEOTIDE SEQUENCE</scope>
</reference>
<keyword evidence="5" id="KW-0472">Membrane</keyword>
<evidence type="ECO:0000256" key="2">
    <source>
        <dbReference type="ARBA" id="ARBA00022771"/>
    </source>
</evidence>
<dbReference type="EC" id="2.3.2.27" evidence="7"/>
<evidence type="ECO:0000313" key="8">
    <source>
        <dbReference type="Proteomes" id="UP000683360"/>
    </source>
</evidence>
<keyword evidence="7" id="KW-0012">Acyltransferase</keyword>
<dbReference type="Proteomes" id="UP000683360">
    <property type="component" value="Unassembled WGS sequence"/>
</dbReference>
<dbReference type="PANTHER" id="PTHR24202:SF4">
    <property type="entry name" value="E3 UBIQUITIN-PROTEIN LIGASE MIB2-RELATED"/>
    <property type="match status" value="1"/>
</dbReference>
<dbReference type="GO" id="GO:0005737">
    <property type="term" value="C:cytoplasm"/>
    <property type="evidence" value="ECO:0007669"/>
    <property type="project" value="TreeGrafter"/>
</dbReference>
<keyword evidence="7" id="KW-0808">Transferase</keyword>
<name>A0A8S3QY91_MYTED</name>
<dbReference type="EMBL" id="CAJPWZ010000762">
    <property type="protein sequence ID" value="CAG2200765.1"/>
    <property type="molecule type" value="Genomic_DNA"/>
</dbReference>
<evidence type="ECO:0000256" key="3">
    <source>
        <dbReference type="ARBA" id="ARBA00022833"/>
    </source>
</evidence>
<organism evidence="7 8">
    <name type="scientific">Mytilus edulis</name>
    <name type="common">Blue mussel</name>
    <dbReference type="NCBI Taxonomy" id="6550"/>
    <lineage>
        <taxon>Eukaryota</taxon>
        <taxon>Metazoa</taxon>
        <taxon>Spiralia</taxon>
        <taxon>Lophotrochozoa</taxon>
        <taxon>Mollusca</taxon>
        <taxon>Bivalvia</taxon>
        <taxon>Autobranchia</taxon>
        <taxon>Pteriomorphia</taxon>
        <taxon>Mytilida</taxon>
        <taxon>Mytiloidea</taxon>
        <taxon>Mytilidae</taxon>
        <taxon>Mytilinae</taxon>
        <taxon>Mytilus</taxon>
    </lineage>
</organism>
<keyword evidence="2 4" id="KW-0863">Zinc-finger</keyword>
<evidence type="ECO:0000256" key="4">
    <source>
        <dbReference type="PROSITE-ProRule" id="PRU00228"/>
    </source>
</evidence>
<keyword evidence="3" id="KW-0862">Zinc</keyword>
<comment type="caution">
    <text evidence="7">The sequence shown here is derived from an EMBL/GenBank/DDBJ whole genome shotgun (WGS) entry which is preliminary data.</text>
</comment>
<dbReference type="Pfam" id="PF00569">
    <property type="entry name" value="ZZ"/>
    <property type="match status" value="1"/>
</dbReference>